<organism evidence="3 4">
    <name type="scientific">Apiotrichum porosum</name>
    <dbReference type="NCBI Taxonomy" id="105984"/>
    <lineage>
        <taxon>Eukaryota</taxon>
        <taxon>Fungi</taxon>
        <taxon>Dikarya</taxon>
        <taxon>Basidiomycota</taxon>
        <taxon>Agaricomycotina</taxon>
        <taxon>Tremellomycetes</taxon>
        <taxon>Trichosporonales</taxon>
        <taxon>Trichosporonaceae</taxon>
        <taxon>Apiotrichum</taxon>
    </lineage>
</organism>
<evidence type="ECO:0000313" key="4">
    <source>
        <dbReference type="Proteomes" id="UP000279236"/>
    </source>
</evidence>
<evidence type="ECO:0000313" key="3">
    <source>
        <dbReference type="EMBL" id="RSH79823.1"/>
    </source>
</evidence>
<evidence type="ECO:0000259" key="2">
    <source>
        <dbReference type="Pfam" id="PF21671"/>
    </source>
</evidence>
<gene>
    <name evidence="3" type="ORF">EHS24_009483</name>
</gene>
<sequence length="249" mass="26686">MSLSLLIWALVLAPRAPLGVSQTTAGSTIVGCSATTDGDEHNLWFGAISGANCWEECPTVGPRGRPYGYYYGYSINDVAWGVDENGNAPVRCYCSDYPPPMTDFVDATSGVTTVTDPDGTSVPNEVTCPDNTYLVAYLNTPFTLSQCAFRMDVPAGEPLYYSNTATFDECSQACTGYPYMAYERAHPESAESCGGCRHGSMGNSSVATGIDCTQLPGVRFNGVTCHDGRCIVSNCQRRFKLVGNSCVEK</sequence>
<feature type="signal peptide" evidence="1">
    <location>
        <begin position="1"/>
        <end position="21"/>
    </location>
</feature>
<evidence type="ECO:0000256" key="1">
    <source>
        <dbReference type="SAM" id="SignalP"/>
    </source>
</evidence>
<protein>
    <recommendedName>
        <fullName evidence="2">Protein CPL1-like domain-containing protein</fullName>
    </recommendedName>
</protein>
<proteinExistence type="predicted"/>
<dbReference type="EMBL" id="RSCE01000009">
    <property type="protein sequence ID" value="RSH79823.1"/>
    <property type="molecule type" value="Genomic_DNA"/>
</dbReference>
<feature type="domain" description="Protein CPL1-like" evidence="2">
    <location>
        <begin position="189"/>
        <end position="246"/>
    </location>
</feature>
<feature type="chain" id="PRO_5019309919" description="Protein CPL1-like domain-containing protein" evidence="1">
    <location>
        <begin position="22"/>
        <end position="249"/>
    </location>
</feature>
<keyword evidence="4" id="KW-1185">Reference proteome</keyword>
<comment type="caution">
    <text evidence="3">The sequence shown here is derived from an EMBL/GenBank/DDBJ whole genome shotgun (WGS) entry which is preliminary data.</text>
</comment>
<accession>A0A427XLY1</accession>
<dbReference type="InterPro" id="IPR048661">
    <property type="entry name" value="CPL1-like"/>
</dbReference>
<dbReference type="Pfam" id="PF21671">
    <property type="entry name" value="CPL1-like"/>
    <property type="match status" value="1"/>
</dbReference>
<reference evidence="3 4" key="1">
    <citation type="submission" date="2018-11" db="EMBL/GenBank/DDBJ databases">
        <title>Genome sequence of Apiotrichum porosum DSM 27194.</title>
        <authorList>
            <person name="Aliyu H."/>
            <person name="Gorte O."/>
            <person name="Ochsenreither K."/>
        </authorList>
    </citation>
    <scope>NUCLEOTIDE SEQUENCE [LARGE SCALE GENOMIC DNA]</scope>
    <source>
        <strain evidence="3 4">DSM 27194</strain>
    </source>
</reference>
<dbReference type="GeneID" id="39594026"/>
<name>A0A427XLY1_9TREE</name>
<dbReference type="Proteomes" id="UP000279236">
    <property type="component" value="Unassembled WGS sequence"/>
</dbReference>
<dbReference type="RefSeq" id="XP_028474932.1">
    <property type="nucleotide sequence ID" value="XM_028624764.1"/>
</dbReference>
<keyword evidence="1" id="KW-0732">Signal</keyword>
<dbReference type="AlphaFoldDB" id="A0A427XLY1"/>